<name>A0A172WGX9_9EURY</name>
<organism evidence="1 2">
    <name type="scientific">Thermococcus piezophilus</name>
    <dbReference type="NCBI Taxonomy" id="1712654"/>
    <lineage>
        <taxon>Archaea</taxon>
        <taxon>Methanobacteriati</taxon>
        <taxon>Methanobacteriota</taxon>
        <taxon>Thermococci</taxon>
        <taxon>Thermococcales</taxon>
        <taxon>Thermococcaceae</taxon>
        <taxon>Thermococcus</taxon>
    </lineage>
</organism>
<keyword evidence="2" id="KW-1185">Reference proteome</keyword>
<reference evidence="2" key="1">
    <citation type="journal article" date="2016" name="Syst. Appl. Microbiol.">
        <title>Thermococcus piezophilus sp. nov., a novel hyperthermophilic and piezophilic archaeon with a broad pressure range for growth, isolated from a deepest hydrothermal vent at the Mid-Cayman Rise.</title>
        <authorList>
            <person name="Dalmasso C."/>
            <person name="Oger P."/>
            <person name="Selva G."/>
            <person name="Courtine D."/>
            <person name="L'Haridon S."/>
            <person name="Garlaschelli A."/>
            <person name="Roussel E."/>
            <person name="Miyazaki J."/>
            <person name="Reveillaud J."/>
            <person name="Jebbar M."/>
            <person name="Takai K."/>
            <person name="Maignien L."/>
            <person name="Alain K."/>
        </authorList>
    </citation>
    <scope>NUCLEOTIDE SEQUENCE [LARGE SCALE GENOMIC DNA]</scope>
    <source>
        <strain evidence="2">CDGS</strain>
    </source>
</reference>
<dbReference type="AlphaFoldDB" id="A0A172WGX9"/>
<evidence type="ECO:0000313" key="2">
    <source>
        <dbReference type="Proteomes" id="UP000076969"/>
    </source>
</evidence>
<gene>
    <name evidence="1" type="ORF">A7C91_05610</name>
</gene>
<dbReference type="STRING" id="1712654.A7C91_05610"/>
<dbReference type="RefSeq" id="WP_068665673.1">
    <property type="nucleotide sequence ID" value="NZ_CP015520.1"/>
</dbReference>
<dbReference type="GeneID" id="69374259"/>
<protein>
    <submittedName>
        <fullName evidence="1">Uncharacterized protein</fullName>
    </submittedName>
</protein>
<dbReference type="Proteomes" id="UP000076969">
    <property type="component" value="Chromosome"/>
</dbReference>
<proteinExistence type="predicted"/>
<sequence length="59" mass="6877">MIAVSTFVSWALIPIDYAVTSAGRMREGWYLPGDEFQRELTIKNNNFYSMFYYVSAKAR</sequence>
<evidence type="ECO:0000313" key="1">
    <source>
        <dbReference type="EMBL" id="ANF22708.1"/>
    </source>
</evidence>
<dbReference type="KEGG" id="tpie:A7C91_05610"/>
<dbReference type="EMBL" id="CP015520">
    <property type="protein sequence ID" value="ANF22708.1"/>
    <property type="molecule type" value="Genomic_DNA"/>
</dbReference>
<accession>A0A172WGX9</accession>